<comment type="caution">
    <text evidence="1">The sequence shown here is derived from an EMBL/GenBank/DDBJ whole genome shotgun (WGS) entry which is preliminary data.</text>
</comment>
<protein>
    <submittedName>
        <fullName evidence="1">YkuS family protein</fullName>
    </submittedName>
</protein>
<gene>
    <name evidence="1" type="ORF">FYJ27_11025</name>
</gene>
<dbReference type="InterPro" id="IPR005370">
    <property type="entry name" value="UPF0180"/>
</dbReference>
<accession>A0A844FJG0</accession>
<dbReference type="OrthoDB" id="1954110at2"/>
<dbReference type="Pfam" id="PF03698">
    <property type="entry name" value="UPF0180"/>
    <property type="match status" value="1"/>
</dbReference>
<dbReference type="RefSeq" id="WP_154484906.1">
    <property type="nucleotide sequence ID" value="NZ_JAJBNW010000132.1"/>
</dbReference>
<evidence type="ECO:0000313" key="2">
    <source>
        <dbReference type="Proteomes" id="UP000462760"/>
    </source>
</evidence>
<proteinExistence type="predicted"/>
<evidence type="ECO:0000313" key="1">
    <source>
        <dbReference type="EMBL" id="MSS44237.1"/>
    </source>
</evidence>
<dbReference type="Proteomes" id="UP000462760">
    <property type="component" value="Unassembled WGS sequence"/>
</dbReference>
<dbReference type="EMBL" id="VULR01000019">
    <property type="protein sequence ID" value="MSS44237.1"/>
    <property type="molecule type" value="Genomic_DNA"/>
</dbReference>
<organism evidence="1 2">
    <name type="scientific">Anaerosalibacter bizertensis</name>
    <dbReference type="NCBI Taxonomy" id="932217"/>
    <lineage>
        <taxon>Bacteria</taxon>
        <taxon>Bacillati</taxon>
        <taxon>Bacillota</taxon>
        <taxon>Tissierellia</taxon>
        <taxon>Tissierellales</taxon>
        <taxon>Sporanaerobacteraceae</taxon>
        <taxon>Anaerosalibacter</taxon>
    </lineage>
</organism>
<name>A0A844FJG0_9FIRM</name>
<dbReference type="AlphaFoldDB" id="A0A844FJG0"/>
<reference evidence="1 2" key="1">
    <citation type="submission" date="2019-08" db="EMBL/GenBank/DDBJ databases">
        <title>In-depth cultivation of the pig gut microbiome towards novel bacterial diversity and tailored functional studies.</title>
        <authorList>
            <person name="Wylensek D."/>
            <person name="Hitch T.C.A."/>
            <person name="Clavel T."/>
        </authorList>
    </citation>
    <scope>NUCLEOTIDE SEQUENCE [LARGE SCALE GENOMIC DNA]</scope>
    <source>
        <strain evidence="1 2">Med78-601-WT-4W-RMD-3</strain>
    </source>
</reference>
<sequence>MTKKIAVQDGLNDIKKELKKIGYTIVDMDSHEAEAIVYLKTDETIPYISSSVNMNTKFDFERQSGAILINAEGRTIEDIDKIIKNRIYTPLF</sequence>